<protein>
    <submittedName>
        <fullName evidence="1">Uncharacterized protein</fullName>
    </submittedName>
</protein>
<dbReference type="Proteomes" id="UP001153069">
    <property type="component" value="Unassembled WGS sequence"/>
</dbReference>
<organism evidence="1 2">
    <name type="scientific">Seminavis robusta</name>
    <dbReference type="NCBI Taxonomy" id="568900"/>
    <lineage>
        <taxon>Eukaryota</taxon>
        <taxon>Sar</taxon>
        <taxon>Stramenopiles</taxon>
        <taxon>Ochrophyta</taxon>
        <taxon>Bacillariophyta</taxon>
        <taxon>Bacillariophyceae</taxon>
        <taxon>Bacillariophycidae</taxon>
        <taxon>Naviculales</taxon>
        <taxon>Naviculaceae</taxon>
        <taxon>Seminavis</taxon>
    </lineage>
</organism>
<keyword evidence="2" id="KW-1185">Reference proteome</keyword>
<dbReference type="AlphaFoldDB" id="A0A9N8EBX8"/>
<evidence type="ECO:0000313" key="1">
    <source>
        <dbReference type="EMBL" id="CAB9515720.1"/>
    </source>
</evidence>
<comment type="caution">
    <text evidence="1">The sequence shown here is derived from an EMBL/GenBank/DDBJ whole genome shotgun (WGS) entry which is preliminary data.</text>
</comment>
<accession>A0A9N8EBX8</accession>
<dbReference type="EMBL" id="CAICTM010000733">
    <property type="protein sequence ID" value="CAB9515720.1"/>
    <property type="molecule type" value="Genomic_DNA"/>
</dbReference>
<sequence>MFVSCFPRPLPHRSTAKRLDVSVEQLFNPLLGLVDSMTDSDDDTPRWKTSQVELSQLLESDDERSLSCNKKKSRHVCFALEPETVALIPSHRDMTDVEWNSLFWGCDEIDQNARRNRVEFQVEGNWRNVLEESEFTLCSDGCLYHPVTVEIHLRNLRAQQVALANAAALVAVEVNSKKRKRATHLISGETRRIRGAFKRLRATGALPPQ</sequence>
<proteinExistence type="predicted"/>
<name>A0A9N8EBX8_9STRA</name>
<gene>
    <name evidence="1" type="ORF">SEMRO_734_G194660.1</name>
</gene>
<evidence type="ECO:0000313" key="2">
    <source>
        <dbReference type="Proteomes" id="UP001153069"/>
    </source>
</evidence>
<reference evidence="1" key="1">
    <citation type="submission" date="2020-06" db="EMBL/GenBank/DDBJ databases">
        <authorList>
            <consortium name="Plant Systems Biology data submission"/>
        </authorList>
    </citation>
    <scope>NUCLEOTIDE SEQUENCE</scope>
    <source>
        <strain evidence="1">D6</strain>
    </source>
</reference>